<keyword evidence="3" id="KW-1185">Reference proteome</keyword>
<gene>
    <name evidence="2" type="ORF">JYA64_05465</name>
</gene>
<proteinExistence type="predicted"/>
<feature type="region of interest" description="Disordered" evidence="1">
    <location>
        <begin position="55"/>
        <end position="82"/>
    </location>
</feature>
<accession>A0ABS2ZDC8</accession>
<organism evidence="2 3">
    <name type="scientific">Fictibacillus barbaricus</name>
    <dbReference type="NCBI Taxonomy" id="182136"/>
    <lineage>
        <taxon>Bacteria</taxon>
        <taxon>Bacillati</taxon>
        <taxon>Bacillota</taxon>
        <taxon>Bacilli</taxon>
        <taxon>Bacillales</taxon>
        <taxon>Fictibacillaceae</taxon>
        <taxon>Fictibacillus</taxon>
    </lineage>
</organism>
<protein>
    <submittedName>
        <fullName evidence="2">Uncharacterized protein</fullName>
    </submittedName>
</protein>
<reference evidence="2 3" key="1">
    <citation type="submission" date="2021-01" db="EMBL/GenBank/DDBJ databases">
        <title>Genome Sequencing of Type Strains.</title>
        <authorList>
            <person name="Lemaire J.F."/>
            <person name="Inderbitzin P."/>
            <person name="Collins S.B."/>
            <person name="Wespe N."/>
            <person name="Knight-Connoni V."/>
        </authorList>
    </citation>
    <scope>NUCLEOTIDE SEQUENCE [LARGE SCALE GENOMIC DNA]</scope>
    <source>
        <strain evidence="2 3">DSM 14730</strain>
    </source>
</reference>
<comment type="caution">
    <text evidence="2">The sequence shown here is derived from an EMBL/GenBank/DDBJ whole genome shotgun (WGS) entry which is preliminary data.</text>
</comment>
<evidence type="ECO:0000313" key="3">
    <source>
        <dbReference type="Proteomes" id="UP001319060"/>
    </source>
</evidence>
<evidence type="ECO:0000256" key="1">
    <source>
        <dbReference type="SAM" id="MobiDB-lite"/>
    </source>
</evidence>
<dbReference type="Proteomes" id="UP001319060">
    <property type="component" value="Unassembled WGS sequence"/>
</dbReference>
<dbReference type="RefSeq" id="WP_188403601.1">
    <property type="nucleotide sequence ID" value="NZ_BMCE01000002.1"/>
</dbReference>
<feature type="compositionally biased region" description="Low complexity" evidence="1">
    <location>
        <begin position="62"/>
        <end position="82"/>
    </location>
</feature>
<evidence type="ECO:0000313" key="2">
    <source>
        <dbReference type="EMBL" id="MBN3544730.1"/>
    </source>
</evidence>
<dbReference type="EMBL" id="JAFHKS010000042">
    <property type="protein sequence ID" value="MBN3544730.1"/>
    <property type="molecule type" value="Genomic_DNA"/>
</dbReference>
<name>A0ABS2ZDC8_9BACL</name>
<sequence length="82" mass="8691">MGKKLRKKCLGVNGLKQNGTAAANGTETVEENGLGTGEAVEAIRSILSIALKRKKSKKSSKKCNNSNSSNSNSSNSCDECWE</sequence>